<keyword evidence="2" id="KW-0472">Membrane</keyword>
<evidence type="ECO:0000256" key="2">
    <source>
        <dbReference type="SAM" id="Phobius"/>
    </source>
</evidence>
<evidence type="ECO:0000313" key="5">
    <source>
        <dbReference type="Proteomes" id="UP000229011"/>
    </source>
</evidence>
<keyword evidence="1" id="KW-0175">Coiled coil</keyword>
<dbReference type="Pfam" id="PF10544">
    <property type="entry name" value="T5orf172"/>
    <property type="match status" value="1"/>
</dbReference>
<organism evidence="4 5">
    <name type="scientific">Fusobacterium pseudoperiodonticum</name>
    <dbReference type="NCBI Taxonomy" id="2663009"/>
    <lineage>
        <taxon>Bacteria</taxon>
        <taxon>Fusobacteriati</taxon>
        <taxon>Fusobacteriota</taxon>
        <taxon>Fusobacteriia</taxon>
        <taxon>Fusobacteriales</taxon>
        <taxon>Fusobacteriaceae</taxon>
        <taxon>Fusobacterium</taxon>
    </lineage>
</organism>
<dbReference type="InterPro" id="IPR025280">
    <property type="entry name" value="SNIPE"/>
</dbReference>
<dbReference type="AlphaFoldDB" id="A0A2G9EE15"/>
<dbReference type="EMBL" id="PEQY01000001">
    <property type="protein sequence ID" value="PIM79177.1"/>
    <property type="molecule type" value="Genomic_DNA"/>
</dbReference>
<feature type="coiled-coil region" evidence="1">
    <location>
        <begin position="449"/>
        <end position="486"/>
    </location>
</feature>
<feature type="coiled-coil region" evidence="1">
    <location>
        <begin position="45"/>
        <end position="118"/>
    </location>
</feature>
<keyword evidence="2" id="KW-0812">Transmembrane</keyword>
<gene>
    <name evidence="4" type="ORF">CTM71_01295</name>
</gene>
<dbReference type="InterPro" id="IPR018306">
    <property type="entry name" value="Phage_T5_Orf172_DNA-bd"/>
</dbReference>
<proteinExistence type="predicted"/>
<protein>
    <submittedName>
        <fullName evidence="4">Chromosome partitioning protein ParA</fullName>
    </submittedName>
</protein>
<dbReference type="SMART" id="SM00974">
    <property type="entry name" value="T5orf172"/>
    <property type="match status" value="1"/>
</dbReference>
<reference evidence="4 5" key="1">
    <citation type="submission" date="2017-11" db="EMBL/GenBank/DDBJ databases">
        <title>Genome sequencing of Fusobacterium periodonticum KCOM 1259.</title>
        <authorList>
            <person name="Kook J.-K."/>
            <person name="Park S.-N."/>
            <person name="Lim Y.K."/>
        </authorList>
    </citation>
    <scope>NUCLEOTIDE SEQUENCE [LARGE SCALE GENOMIC DNA]</scope>
    <source>
        <strain evidence="4 5">KCOM 1259</strain>
    </source>
</reference>
<evidence type="ECO:0000313" key="4">
    <source>
        <dbReference type="EMBL" id="PIM79177.1"/>
    </source>
</evidence>
<feature type="coiled-coil region" evidence="1">
    <location>
        <begin position="240"/>
        <end position="344"/>
    </location>
</feature>
<comment type="caution">
    <text evidence="4">The sequence shown here is derived from an EMBL/GenBank/DDBJ whole genome shotgun (WGS) entry which is preliminary data.</text>
</comment>
<dbReference type="Proteomes" id="UP000229011">
    <property type="component" value="Unassembled WGS sequence"/>
</dbReference>
<dbReference type="RefSeq" id="WP_099957946.1">
    <property type="nucleotide sequence ID" value="NZ_PEQY01000001.1"/>
</dbReference>
<keyword evidence="2" id="KW-1133">Transmembrane helix</keyword>
<dbReference type="GeneID" id="93327106"/>
<accession>A0A2G9EE15</accession>
<feature type="transmembrane region" description="Helical" evidence="2">
    <location>
        <begin position="6"/>
        <end position="25"/>
    </location>
</feature>
<sequence>MEGYSVIFIIAILLLVLFILLYFLIKSNKKYNNLYSEVEREYKPIVDINEEIKKKQEELKKTENKIIQEIQKKELEKTKKENEIKELEKKNNLEKERALKILEKINDLNKEINLLEEKQELQEFSFYEPKYFYDSSEKYRTEIDRVNFEMRSMIDRKIAATCSTEWTVGNSRKKGEKMTNNALKLMLRAFNGEADAAIAKVKFNNVVTMEKRINKAFEVINKLNEVNCCTISSEYLDLKLEELYLNYEMAKKVEEEKEEQRMIREQMREEEKAQKELEKAQIEAQKEEERARKALEKAEAKLKQAHGLELDELNGKIELLKKQLEEAEANKERAKSMAQQTKSGYVYVISNIGSFGNDVYKIGMTRRLEPMDRVRELGDASVPFFFDVHAMIYSKNAPELENNLHKEFYDYRVNKINDRREFFRVKLSEIEKIARKYGADVEFIKTAKAEQYRETLAIEENMKKQFQNESQKIDEFQQEINEINNL</sequence>
<feature type="domain" description="Bacteriophage T5 Orf172 DNA-binding" evidence="3">
    <location>
        <begin position="354"/>
        <end position="437"/>
    </location>
</feature>
<evidence type="ECO:0000259" key="3">
    <source>
        <dbReference type="SMART" id="SM00974"/>
    </source>
</evidence>
<evidence type="ECO:0000256" key="1">
    <source>
        <dbReference type="SAM" id="Coils"/>
    </source>
</evidence>
<dbReference type="Pfam" id="PF13250">
    <property type="entry name" value="SNIPE"/>
    <property type="match status" value="1"/>
</dbReference>
<name>A0A2G9EE15_9FUSO</name>